<dbReference type="EMBL" id="JAULJE010000003">
    <property type="protein sequence ID" value="KAK1345283.1"/>
    <property type="molecule type" value="Genomic_DNA"/>
</dbReference>
<dbReference type="Pfam" id="PF01282">
    <property type="entry name" value="Ribosomal_S24e"/>
    <property type="match status" value="1"/>
</dbReference>
<dbReference type="InterPro" id="IPR053709">
    <property type="entry name" value="eRP_eS24_sf"/>
</dbReference>
<dbReference type="SUPFAM" id="SSF54189">
    <property type="entry name" value="Ribosomal proteins S24e, L23 and L15e"/>
    <property type="match status" value="1"/>
</dbReference>
<dbReference type="AlphaFoldDB" id="A0AA40LVE8"/>
<dbReference type="Gene3D" id="3.30.70.3370">
    <property type="match status" value="2"/>
</dbReference>
<dbReference type="PROSITE" id="PS51257">
    <property type="entry name" value="PROKAR_LIPOPROTEIN"/>
    <property type="match status" value="1"/>
</dbReference>
<keyword evidence="2" id="KW-0687">Ribonucleoprotein</keyword>
<dbReference type="Proteomes" id="UP001177744">
    <property type="component" value="Unassembled WGS sequence"/>
</dbReference>
<keyword evidence="1" id="KW-0689">Ribosomal protein</keyword>
<evidence type="ECO:0000313" key="6">
    <source>
        <dbReference type="EMBL" id="KAK1345283.1"/>
    </source>
</evidence>
<protein>
    <recommendedName>
        <fullName evidence="3">Small ribosomal subunit protein eS24</fullName>
    </recommendedName>
    <alternativeName>
        <fullName evidence="4">40S ribosomal protein S24</fullName>
    </alternativeName>
</protein>
<feature type="compositionally biased region" description="Basic and acidic residues" evidence="5">
    <location>
        <begin position="201"/>
        <end position="210"/>
    </location>
</feature>
<reference evidence="6" key="1">
    <citation type="submission" date="2023-06" db="EMBL/GenBank/DDBJ databases">
        <title>Reference genome for the Northern bat (Eptesicus nilssonii), a most northern bat species.</title>
        <authorList>
            <person name="Laine V.N."/>
            <person name="Pulliainen A.T."/>
            <person name="Lilley T.M."/>
        </authorList>
    </citation>
    <scope>NUCLEOTIDE SEQUENCE</scope>
    <source>
        <strain evidence="6">BLF_Eptnil</strain>
        <tissue evidence="6">Kidney</tissue>
    </source>
</reference>
<evidence type="ECO:0000256" key="5">
    <source>
        <dbReference type="SAM" id="MobiDB-lite"/>
    </source>
</evidence>
<feature type="region of interest" description="Disordered" evidence="5">
    <location>
        <begin position="103"/>
        <end position="158"/>
    </location>
</feature>
<accession>A0AA40LVE8</accession>
<comment type="caution">
    <text evidence="6">The sequence shown here is derived from an EMBL/GenBank/DDBJ whole genome shotgun (WGS) entry which is preliminary data.</text>
</comment>
<dbReference type="GO" id="GO:0044391">
    <property type="term" value="C:ribosomal subunit"/>
    <property type="evidence" value="ECO:0007669"/>
    <property type="project" value="UniProtKB-ARBA"/>
</dbReference>
<dbReference type="GO" id="GO:0003735">
    <property type="term" value="F:structural constituent of ribosome"/>
    <property type="evidence" value="ECO:0007669"/>
    <property type="project" value="InterPro"/>
</dbReference>
<dbReference type="GO" id="GO:0006412">
    <property type="term" value="P:translation"/>
    <property type="evidence" value="ECO:0007669"/>
    <property type="project" value="InterPro"/>
</dbReference>
<dbReference type="PANTHER" id="PTHR10496">
    <property type="entry name" value="40S RIBOSOMAL PROTEIN S24"/>
    <property type="match status" value="1"/>
</dbReference>
<dbReference type="InterPro" id="IPR012678">
    <property type="entry name" value="Ribosomal_uL23/eL15/eS24_sf"/>
</dbReference>
<feature type="region of interest" description="Disordered" evidence="5">
    <location>
        <begin position="170"/>
        <end position="277"/>
    </location>
</feature>
<evidence type="ECO:0000256" key="2">
    <source>
        <dbReference type="ARBA" id="ARBA00023274"/>
    </source>
</evidence>
<keyword evidence="7" id="KW-1185">Reference proteome</keyword>
<organism evidence="6 7">
    <name type="scientific">Cnephaeus nilssonii</name>
    <name type="common">Northern bat</name>
    <name type="synonym">Eptesicus nilssonii</name>
    <dbReference type="NCBI Taxonomy" id="3371016"/>
    <lineage>
        <taxon>Eukaryota</taxon>
        <taxon>Metazoa</taxon>
        <taxon>Chordata</taxon>
        <taxon>Craniata</taxon>
        <taxon>Vertebrata</taxon>
        <taxon>Euteleostomi</taxon>
        <taxon>Mammalia</taxon>
        <taxon>Eutheria</taxon>
        <taxon>Laurasiatheria</taxon>
        <taxon>Chiroptera</taxon>
        <taxon>Yangochiroptera</taxon>
        <taxon>Vespertilionidae</taxon>
        <taxon>Cnephaeus</taxon>
    </lineage>
</organism>
<evidence type="ECO:0000256" key="1">
    <source>
        <dbReference type="ARBA" id="ARBA00022980"/>
    </source>
</evidence>
<feature type="compositionally biased region" description="Pro residues" evidence="5">
    <location>
        <begin position="110"/>
        <end position="119"/>
    </location>
</feature>
<evidence type="ECO:0000256" key="3">
    <source>
        <dbReference type="ARBA" id="ARBA00035149"/>
    </source>
</evidence>
<sequence length="384" mass="42921">MSSLPQRPLLFRSTAMAQTLSSCRHWRREFSVLPAQSATPATRVPPPAPPSGPIETVAGTLGCGGAQGRESLGEAFLALGTSGEPAQIAGNHWGSAPKICSREAGVQQSPRPPPGPSPNPEKRQKAGGHSQGLGPWCRQKTGAGSQSGHQPQFHFSPGLYQAADQPCLSDQALLTGPETLTGIETDQSEPNPELKNKKKGRKEERRKEEEKKEEEEEEKKKMKKEEEEEEEERGGEGGEEEEKRRGGGEKEEEEERRRRGRGGEEEEKRKEKEKEKESVAIINNTVTIQTRKFMTNRLLQQKQRAIDVLHPGKATNYFWWWPDNCFGKIDDSLDCAKKSEPKHRLARHGQYEKRTPIQEQNEERQGYCKGHGCHRWKGIGPCPG</sequence>
<name>A0AA40LVE8_CNENI</name>
<feature type="compositionally biased region" description="Acidic residues" evidence="5">
    <location>
        <begin position="226"/>
        <end position="240"/>
    </location>
</feature>
<feature type="compositionally biased region" description="Basic and acidic residues" evidence="5">
    <location>
        <begin position="241"/>
        <end position="277"/>
    </location>
</feature>
<proteinExistence type="predicted"/>
<evidence type="ECO:0000313" key="7">
    <source>
        <dbReference type="Proteomes" id="UP001177744"/>
    </source>
</evidence>
<evidence type="ECO:0000256" key="4">
    <source>
        <dbReference type="ARBA" id="ARBA00035458"/>
    </source>
</evidence>
<dbReference type="InterPro" id="IPR001976">
    <property type="entry name" value="Ribosomal_eS24"/>
</dbReference>
<gene>
    <name evidence="6" type="ORF">QTO34_013994</name>
</gene>